<sequence length="96" mass="10538">TCPSSTHTERYFRPVILENSLSNEQDLLKRNPLIQIPDKSLLPNVHYTISPSHTAIFSAFTYVSSSSSSKPKTKKSSHNDQSSSSADSGVHSSDTQ</sequence>
<dbReference type="AlphaFoldDB" id="A0A820S8C5"/>
<dbReference type="EMBL" id="CAJOBB010031896">
    <property type="protein sequence ID" value="CAF4454059.1"/>
    <property type="molecule type" value="Genomic_DNA"/>
</dbReference>
<gene>
    <name evidence="2" type="ORF">KXQ929_LOCUS54125</name>
</gene>
<reference evidence="2" key="1">
    <citation type="submission" date="2021-02" db="EMBL/GenBank/DDBJ databases">
        <authorList>
            <person name="Nowell W R."/>
        </authorList>
    </citation>
    <scope>NUCLEOTIDE SEQUENCE</scope>
</reference>
<evidence type="ECO:0000313" key="3">
    <source>
        <dbReference type="Proteomes" id="UP000663868"/>
    </source>
</evidence>
<feature type="compositionally biased region" description="Low complexity" evidence="1">
    <location>
        <begin position="79"/>
        <end position="96"/>
    </location>
</feature>
<dbReference type="Proteomes" id="UP000663868">
    <property type="component" value="Unassembled WGS sequence"/>
</dbReference>
<name>A0A820S8C5_9BILA</name>
<comment type="caution">
    <text evidence="2">The sequence shown here is derived from an EMBL/GenBank/DDBJ whole genome shotgun (WGS) entry which is preliminary data.</text>
</comment>
<evidence type="ECO:0000256" key="1">
    <source>
        <dbReference type="SAM" id="MobiDB-lite"/>
    </source>
</evidence>
<protein>
    <submittedName>
        <fullName evidence="2">Uncharacterized protein</fullName>
    </submittedName>
</protein>
<organism evidence="2 3">
    <name type="scientific">Adineta steineri</name>
    <dbReference type="NCBI Taxonomy" id="433720"/>
    <lineage>
        <taxon>Eukaryota</taxon>
        <taxon>Metazoa</taxon>
        <taxon>Spiralia</taxon>
        <taxon>Gnathifera</taxon>
        <taxon>Rotifera</taxon>
        <taxon>Eurotatoria</taxon>
        <taxon>Bdelloidea</taxon>
        <taxon>Adinetida</taxon>
        <taxon>Adinetidae</taxon>
        <taxon>Adineta</taxon>
    </lineage>
</organism>
<feature type="region of interest" description="Disordered" evidence="1">
    <location>
        <begin position="65"/>
        <end position="96"/>
    </location>
</feature>
<feature type="non-terminal residue" evidence="2">
    <location>
        <position position="1"/>
    </location>
</feature>
<accession>A0A820S8C5</accession>
<evidence type="ECO:0000313" key="2">
    <source>
        <dbReference type="EMBL" id="CAF4454059.1"/>
    </source>
</evidence>
<feature type="non-terminal residue" evidence="2">
    <location>
        <position position="96"/>
    </location>
</feature>
<proteinExistence type="predicted"/>